<accession>A0A1R3JCP7</accession>
<gene>
    <name evidence="2" type="ORF">CCACVL1_06815</name>
</gene>
<reference evidence="2 3" key="1">
    <citation type="submission" date="2013-09" db="EMBL/GenBank/DDBJ databases">
        <title>Corchorus capsularis genome sequencing.</title>
        <authorList>
            <person name="Alam M."/>
            <person name="Haque M.S."/>
            <person name="Islam M.S."/>
            <person name="Emdad E.M."/>
            <person name="Islam M.M."/>
            <person name="Ahmed B."/>
            <person name="Halim A."/>
            <person name="Hossen Q.M.M."/>
            <person name="Hossain M.Z."/>
            <person name="Ahmed R."/>
            <person name="Khan M.M."/>
            <person name="Islam R."/>
            <person name="Rashid M.M."/>
            <person name="Khan S.A."/>
            <person name="Rahman M.S."/>
            <person name="Alam M."/>
        </authorList>
    </citation>
    <scope>NUCLEOTIDE SEQUENCE [LARGE SCALE GENOMIC DNA]</scope>
    <source>
        <strain evidence="3">cv. CVL-1</strain>
        <tissue evidence="2">Whole seedling</tissue>
    </source>
</reference>
<dbReference type="Proteomes" id="UP000188268">
    <property type="component" value="Unassembled WGS sequence"/>
</dbReference>
<evidence type="ECO:0000256" key="1">
    <source>
        <dbReference type="SAM" id="MobiDB-lite"/>
    </source>
</evidence>
<sequence>MDSVEALSDRGKEAGGWFDEAEEVF</sequence>
<dbReference type="AlphaFoldDB" id="A0A1R3JCP7"/>
<evidence type="ECO:0000313" key="2">
    <source>
        <dbReference type="EMBL" id="OMO92584.1"/>
    </source>
</evidence>
<name>A0A1R3JCP7_COCAP</name>
<dbReference type="EMBL" id="AWWV01008174">
    <property type="protein sequence ID" value="OMO92584.1"/>
    <property type="molecule type" value="Genomic_DNA"/>
</dbReference>
<proteinExistence type="predicted"/>
<organism evidence="2 3">
    <name type="scientific">Corchorus capsularis</name>
    <name type="common">Jute</name>
    <dbReference type="NCBI Taxonomy" id="210143"/>
    <lineage>
        <taxon>Eukaryota</taxon>
        <taxon>Viridiplantae</taxon>
        <taxon>Streptophyta</taxon>
        <taxon>Embryophyta</taxon>
        <taxon>Tracheophyta</taxon>
        <taxon>Spermatophyta</taxon>
        <taxon>Magnoliopsida</taxon>
        <taxon>eudicotyledons</taxon>
        <taxon>Gunneridae</taxon>
        <taxon>Pentapetalae</taxon>
        <taxon>rosids</taxon>
        <taxon>malvids</taxon>
        <taxon>Malvales</taxon>
        <taxon>Malvaceae</taxon>
        <taxon>Grewioideae</taxon>
        <taxon>Apeibeae</taxon>
        <taxon>Corchorus</taxon>
    </lineage>
</organism>
<comment type="caution">
    <text evidence="2">The sequence shown here is derived from an EMBL/GenBank/DDBJ whole genome shotgun (WGS) entry which is preliminary data.</text>
</comment>
<feature type="region of interest" description="Disordered" evidence="1">
    <location>
        <begin position="1"/>
        <end position="25"/>
    </location>
</feature>
<protein>
    <submittedName>
        <fullName evidence="2">Uncharacterized protein</fullName>
    </submittedName>
</protein>
<dbReference type="Gramene" id="OMO92584">
    <property type="protein sequence ID" value="OMO92584"/>
    <property type="gene ID" value="CCACVL1_06815"/>
</dbReference>
<evidence type="ECO:0000313" key="3">
    <source>
        <dbReference type="Proteomes" id="UP000188268"/>
    </source>
</evidence>
<keyword evidence="3" id="KW-1185">Reference proteome</keyword>